<dbReference type="AlphaFoldDB" id="A0A0G4HN51"/>
<evidence type="ECO:0000256" key="1">
    <source>
        <dbReference type="SAM" id="MobiDB-lite"/>
    </source>
</evidence>
<organism evidence="2">
    <name type="scientific">Chromera velia CCMP2878</name>
    <dbReference type="NCBI Taxonomy" id="1169474"/>
    <lineage>
        <taxon>Eukaryota</taxon>
        <taxon>Sar</taxon>
        <taxon>Alveolata</taxon>
        <taxon>Colpodellida</taxon>
        <taxon>Chromeraceae</taxon>
        <taxon>Chromera</taxon>
    </lineage>
</organism>
<proteinExistence type="predicted"/>
<feature type="region of interest" description="Disordered" evidence="1">
    <location>
        <begin position="1"/>
        <end position="31"/>
    </location>
</feature>
<dbReference type="VEuPathDB" id="CryptoDB:Cvel_7562"/>
<sequence length="79" mass="8374">MTAEKLWTKGGESRADIGGGKTSTRDLDPLAEPIGDVCWSSAWLLRSMTDCMDAMKIIRGLEDTGSVGAAVSKIALNTD</sequence>
<evidence type="ECO:0000313" key="2">
    <source>
        <dbReference type="EMBL" id="CEM45549.1"/>
    </source>
</evidence>
<gene>
    <name evidence="2" type="ORF">Cvel_7562</name>
</gene>
<protein>
    <submittedName>
        <fullName evidence="2">Uncharacterized protein</fullName>
    </submittedName>
</protein>
<dbReference type="EMBL" id="CDMZ01003217">
    <property type="protein sequence ID" value="CEM45549.1"/>
    <property type="molecule type" value="Genomic_DNA"/>
</dbReference>
<accession>A0A0G4HN51</accession>
<reference evidence="2" key="1">
    <citation type="submission" date="2014-11" db="EMBL/GenBank/DDBJ databases">
        <authorList>
            <person name="Otto D Thomas"/>
            <person name="Naeem Raeece"/>
        </authorList>
    </citation>
    <scope>NUCLEOTIDE SEQUENCE</scope>
</reference>
<name>A0A0G4HN51_9ALVE</name>